<dbReference type="PANTHER" id="PTHR10117:SF54">
    <property type="entry name" value="TRANSIENT RECEPTOR POTENTIAL-GAMMA PROTEIN"/>
    <property type="match status" value="1"/>
</dbReference>
<evidence type="ECO:0000313" key="4">
    <source>
        <dbReference type="EMBL" id="KDQ65320.1"/>
    </source>
</evidence>
<proteinExistence type="predicted"/>
<dbReference type="InParanoid" id="A0A067QGK5"/>
<accession>A0A067QGK5</accession>
<organism evidence="4 5">
    <name type="scientific">Zootermopsis nevadensis</name>
    <name type="common">Dampwood termite</name>
    <dbReference type="NCBI Taxonomy" id="136037"/>
    <lineage>
        <taxon>Eukaryota</taxon>
        <taxon>Metazoa</taxon>
        <taxon>Ecdysozoa</taxon>
        <taxon>Arthropoda</taxon>
        <taxon>Hexapoda</taxon>
        <taxon>Insecta</taxon>
        <taxon>Pterygota</taxon>
        <taxon>Neoptera</taxon>
        <taxon>Polyneoptera</taxon>
        <taxon>Dictyoptera</taxon>
        <taxon>Blattodea</taxon>
        <taxon>Blattoidea</taxon>
        <taxon>Termitoidae</taxon>
        <taxon>Termopsidae</taxon>
        <taxon>Zootermopsis</taxon>
    </lineage>
</organism>
<protein>
    <submittedName>
        <fullName evidence="4">Transient receptor potential-gamma protein</fullName>
    </submittedName>
</protein>
<dbReference type="GO" id="GO:0051480">
    <property type="term" value="P:regulation of cytosolic calcium ion concentration"/>
    <property type="evidence" value="ECO:0007669"/>
    <property type="project" value="TreeGrafter"/>
</dbReference>
<keyword evidence="3" id="KW-0407">Ion channel</keyword>
<name>A0A067QGK5_ZOONE</name>
<keyword evidence="4" id="KW-0675">Receptor</keyword>
<evidence type="ECO:0000256" key="3">
    <source>
        <dbReference type="ARBA" id="ARBA00023303"/>
    </source>
</evidence>
<dbReference type="STRING" id="136037.A0A067QGK5"/>
<evidence type="ECO:0000256" key="2">
    <source>
        <dbReference type="ARBA" id="ARBA00023065"/>
    </source>
</evidence>
<dbReference type="GO" id="GO:0070679">
    <property type="term" value="F:inositol 1,4,5 trisphosphate binding"/>
    <property type="evidence" value="ECO:0007669"/>
    <property type="project" value="TreeGrafter"/>
</dbReference>
<dbReference type="GO" id="GO:0015279">
    <property type="term" value="F:store-operated calcium channel activity"/>
    <property type="evidence" value="ECO:0007669"/>
    <property type="project" value="TreeGrafter"/>
</dbReference>
<dbReference type="GO" id="GO:0005886">
    <property type="term" value="C:plasma membrane"/>
    <property type="evidence" value="ECO:0007669"/>
    <property type="project" value="TreeGrafter"/>
</dbReference>
<gene>
    <name evidence="4" type="ORF">L798_00015</name>
</gene>
<keyword evidence="5" id="KW-1185">Reference proteome</keyword>
<dbReference type="InterPro" id="IPR002153">
    <property type="entry name" value="TRPC_channel"/>
</dbReference>
<dbReference type="AlphaFoldDB" id="A0A067QGK5"/>
<evidence type="ECO:0000313" key="5">
    <source>
        <dbReference type="Proteomes" id="UP000027135"/>
    </source>
</evidence>
<evidence type="ECO:0000256" key="1">
    <source>
        <dbReference type="ARBA" id="ARBA00022448"/>
    </source>
</evidence>
<dbReference type="EMBL" id="KK890361">
    <property type="protein sequence ID" value="KDQ65320.1"/>
    <property type="molecule type" value="Genomic_DNA"/>
</dbReference>
<keyword evidence="1" id="KW-0813">Transport</keyword>
<reference evidence="4 5" key="1">
    <citation type="journal article" date="2014" name="Nat. Commun.">
        <title>Molecular traces of alternative social organization in a termite genome.</title>
        <authorList>
            <person name="Terrapon N."/>
            <person name="Li C."/>
            <person name="Robertson H.M."/>
            <person name="Ji L."/>
            <person name="Meng X."/>
            <person name="Booth W."/>
            <person name="Chen Z."/>
            <person name="Childers C.P."/>
            <person name="Glastad K.M."/>
            <person name="Gokhale K."/>
            <person name="Gowin J."/>
            <person name="Gronenberg W."/>
            <person name="Hermansen R.A."/>
            <person name="Hu H."/>
            <person name="Hunt B.G."/>
            <person name="Huylmans A.K."/>
            <person name="Khalil S.M."/>
            <person name="Mitchell R.D."/>
            <person name="Munoz-Torres M.C."/>
            <person name="Mustard J.A."/>
            <person name="Pan H."/>
            <person name="Reese J.T."/>
            <person name="Scharf M.E."/>
            <person name="Sun F."/>
            <person name="Vogel H."/>
            <person name="Xiao J."/>
            <person name="Yang W."/>
            <person name="Yang Z."/>
            <person name="Yang Z."/>
            <person name="Zhou J."/>
            <person name="Zhu J."/>
            <person name="Brent C.S."/>
            <person name="Elsik C.G."/>
            <person name="Goodisman M.A."/>
            <person name="Liberles D.A."/>
            <person name="Roe R.M."/>
            <person name="Vargo E.L."/>
            <person name="Vilcinskas A."/>
            <person name="Wang J."/>
            <person name="Bornberg-Bauer E."/>
            <person name="Korb J."/>
            <person name="Zhang G."/>
            <person name="Liebig J."/>
        </authorList>
    </citation>
    <scope>NUCLEOTIDE SEQUENCE [LARGE SCALE GENOMIC DNA]</scope>
    <source>
        <tissue evidence="4">Whole organism</tissue>
    </source>
</reference>
<dbReference type="GO" id="GO:0034703">
    <property type="term" value="C:cation channel complex"/>
    <property type="evidence" value="ECO:0007669"/>
    <property type="project" value="TreeGrafter"/>
</dbReference>
<dbReference type="Proteomes" id="UP000027135">
    <property type="component" value="Unassembled WGS sequence"/>
</dbReference>
<keyword evidence="2" id="KW-0406">Ion transport</keyword>
<dbReference type="PANTHER" id="PTHR10117">
    <property type="entry name" value="TRANSIENT RECEPTOR POTENTIAL CHANNEL"/>
    <property type="match status" value="1"/>
</dbReference>
<sequence>MEALFVIAAVFKILAYIDMQNSNLANEERKYWDHLDNTLIGEGFFALATIFAYLRLLLLLQLNLQLGPLLVRSLSEQGARPAA</sequence>